<sequence length="273" mass="30276">MLANNLTPLNVKCTLIKLVTQGKVGIDGEDESLDTDYEREGLNDEDRGLDDAGHSLDEEGLGLEGVIRRLYLRVRSGKPQLWRQLWGSGSVPEPERPERVSAFRQPTLSTWIDLEDGIAYIDVFVYPPPAPPAQAPPSPEWSCGSLPVSLAPSAVPSPIPSPMISLIVLSPIASPVATPTATIFVDEDQFIKVGAQLELYEGILQDHTQRLDAMPPTLFADIDRDVRELYTRSGVVRDEIFSQRYRFRSLELEQERTAVTFGALWRPVLALEA</sequence>
<evidence type="ECO:0000313" key="3">
    <source>
        <dbReference type="Proteomes" id="UP001151760"/>
    </source>
</evidence>
<evidence type="ECO:0000256" key="1">
    <source>
        <dbReference type="SAM" id="MobiDB-lite"/>
    </source>
</evidence>
<feature type="region of interest" description="Disordered" evidence="1">
    <location>
        <begin position="27"/>
        <end position="53"/>
    </location>
</feature>
<reference evidence="2" key="1">
    <citation type="journal article" date="2022" name="Int. J. Mol. Sci.">
        <title>Draft Genome of Tanacetum Coccineum: Genomic Comparison of Closely Related Tanacetum-Family Plants.</title>
        <authorList>
            <person name="Yamashiro T."/>
            <person name="Shiraishi A."/>
            <person name="Nakayama K."/>
            <person name="Satake H."/>
        </authorList>
    </citation>
    <scope>NUCLEOTIDE SEQUENCE</scope>
</reference>
<name>A0ABQ4WTG5_9ASTR</name>
<keyword evidence="3" id="KW-1185">Reference proteome</keyword>
<comment type="caution">
    <text evidence="2">The sequence shown here is derived from an EMBL/GenBank/DDBJ whole genome shotgun (WGS) entry which is preliminary data.</text>
</comment>
<protein>
    <submittedName>
        <fullName evidence="2">Uncharacterized protein</fullName>
    </submittedName>
</protein>
<evidence type="ECO:0000313" key="2">
    <source>
        <dbReference type="EMBL" id="GJS56164.1"/>
    </source>
</evidence>
<reference evidence="2" key="2">
    <citation type="submission" date="2022-01" db="EMBL/GenBank/DDBJ databases">
        <authorList>
            <person name="Yamashiro T."/>
            <person name="Shiraishi A."/>
            <person name="Satake H."/>
            <person name="Nakayama K."/>
        </authorList>
    </citation>
    <scope>NUCLEOTIDE SEQUENCE</scope>
</reference>
<dbReference type="EMBL" id="BQNB010008918">
    <property type="protein sequence ID" value="GJS56164.1"/>
    <property type="molecule type" value="Genomic_DNA"/>
</dbReference>
<accession>A0ABQ4WTG5</accession>
<gene>
    <name evidence="2" type="ORF">Tco_0629526</name>
</gene>
<organism evidence="2 3">
    <name type="scientific">Tanacetum coccineum</name>
    <dbReference type="NCBI Taxonomy" id="301880"/>
    <lineage>
        <taxon>Eukaryota</taxon>
        <taxon>Viridiplantae</taxon>
        <taxon>Streptophyta</taxon>
        <taxon>Embryophyta</taxon>
        <taxon>Tracheophyta</taxon>
        <taxon>Spermatophyta</taxon>
        <taxon>Magnoliopsida</taxon>
        <taxon>eudicotyledons</taxon>
        <taxon>Gunneridae</taxon>
        <taxon>Pentapetalae</taxon>
        <taxon>asterids</taxon>
        <taxon>campanulids</taxon>
        <taxon>Asterales</taxon>
        <taxon>Asteraceae</taxon>
        <taxon>Asteroideae</taxon>
        <taxon>Anthemideae</taxon>
        <taxon>Anthemidinae</taxon>
        <taxon>Tanacetum</taxon>
    </lineage>
</organism>
<feature type="compositionally biased region" description="Basic and acidic residues" evidence="1">
    <location>
        <begin position="36"/>
        <end position="53"/>
    </location>
</feature>
<dbReference type="Proteomes" id="UP001151760">
    <property type="component" value="Unassembled WGS sequence"/>
</dbReference>
<proteinExistence type="predicted"/>